<accession>A0A427XH89</accession>
<dbReference type="Proteomes" id="UP000279236">
    <property type="component" value="Unassembled WGS sequence"/>
</dbReference>
<gene>
    <name evidence="1" type="ORF">EHS24_002724</name>
</gene>
<sequence>MPSRHTDTFPESQATFADAYAAANKHVTDKANKKKDALLTRAETGLAKVYAHAVGVTGRDELEARYTKLRADLAAQDAIIAKACDNLALLSAEMEDVIAEVASQVSDEVERSAAVAGGCLSALKEEAANEKGAQGGLGARNSS</sequence>
<keyword evidence="2" id="KW-1185">Reference proteome</keyword>
<dbReference type="GeneID" id="39587267"/>
<comment type="caution">
    <text evidence="1">The sequence shown here is derived from an EMBL/GenBank/DDBJ whole genome shotgun (WGS) entry which is preliminary data.</text>
</comment>
<proteinExistence type="predicted"/>
<dbReference type="RefSeq" id="XP_028473406.1">
    <property type="nucleotide sequence ID" value="XM_028618450.1"/>
</dbReference>
<organism evidence="1 2">
    <name type="scientific">Apiotrichum porosum</name>
    <dbReference type="NCBI Taxonomy" id="105984"/>
    <lineage>
        <taxon>Eukaryota</taxon>
        <taxon>Fungi</taxon>
        <taxon>Dikarya</taxon>
        <taxon>Basidiomycota</taxon>
        <taxon>Agaricomycotina</taxon>
        <taxon>Tremellomycetes</taxon>
        <taxon>Trichosporonales</taxon>
        <taxon>Trichosporonaceae</taxon>
        <taxon>Apiotrichum</taxon>
    </lineage>
</organism>
<evidence type="ECO:0000313" key="2">
    <source>
        <dbReference type="Proteomes" id="UP000279236"/>
    </source>
</evidence>
<dbReference type="EMBL" id="RSCE01000013">
    <property type="protein sequence ID" value="RSH78259.1"/>
    <property type="molecule type" value="Genomic_DNA"/>
</dbReference>
<reference evidence="1 2" key="1">
    <citation type="submission" date="2018-11" db="EMBL/GenBank/DDBJ databases">
        <title>Genome sequence of Apiotrichum porosum DSM 27194.</title>
        <authorList>
            <person name="Aliyu H."/>
            <person name="Gorte O."/>
            <person name="Ochsenreither K."/>
        </authorList>
    </citation>
    <scope>NUCLEOTIDE SEQUENCE [LARGE SCALE GENOMIC DNA]</scope>
    <source>
        <strain evidence="1 2">DSM 27194</strain>
    </source>
</reference>
<name>A0A427XH89_9TREE</name>
<dbReference type="AlphaFoldDB" id="A0A427XH89"/>
<evidence type="ECO:0000313" key="1">
    <source>
        <dbReference type="EMBL" id="RSH78259.1"/>
    </source>
</evidence>
<protein>
    <submittedName>
        <fullName evidence="1">Uncharacterized protein</fullName>
    </submittedName>
</protein>